<gene>
    <name evidence="2" type="ORF">Q664_30770</name>
</gene>
<comment type="caution">
    <text evidence="2">The sequence shown here is derived from an EMBL/GenBank/DDBJ whole genome shotgun (WGS) entry which is preliminary data.</text>
</comment>
<evidence type="ECO:0000313" key="3">
    <source>
        <dbReference type="Proteomes" id="UP000028547"/>
    </source>
</evidence>
<reference evidence="2 3" key="1">
    <citation type="submission" date="2014-07" db="EMBL/GenBank/DDBJ databases">
        <title>Draft Genome Sequence of Gephyronic Acid Producer, Cystobacter violaceus Strain Cb vi76.</title>
        <authorList>
            <person name="Stevens D.C."/>
            <person name="Young J."/>
            <person name="Carmichael R."/>
            <person name="Tan J."/>
            <person name="Taylor R.E."/>
        </authorList>
    </citation>
    <scope>NUCLEOTIDE SEQUENCE [LARGE SCALE GENOMIC DNA]</scope>
    <source>
        <strain evidence="2 3">Cb vi76</strain>
    </source>
</reference>
<dbReference type="EMBL" id="JPMI01000223">
    <property type="protein sequence ID" value="KFA90096.1"/>
    <property type="molecule type" value="Genomic_DNA"/>
</dbReference>
<feature type="region of interest" description="Disordered" evidence="1">
    <location>
        <begin position="28"/>
        <end position="76"/>
    </location>
</feature>
<dbReference type="RefSeq" id="WP_043403453.1">
    <property type="nucleotide sequence ID" value="NZ_JPMI01000223.1"/>
</dbReference>
<accession>A0A084SNR1</accession>
<sequence>MIQSWQRMGRLTCALLILACKPESSQFSPVAAQDAGPSPTQTDAGAVTSSRPTDAGSPATEASGQSLPGAAVRPLQRVPALKPRTVASEEAFIRAHAQDEGWDTSAQNLKSYWHPSSRAEDEGLGRFILGQLSNPDEPRGGKQGWMLLREQGGKLAVYGPLITQQPWTPDYMHKVKPVRMTLRALEGYPGKLLWLQMLDKVTTPLDPQGEKLESKTRLLDYGFLVDARGGFTPIAFQLPEKVTQELNDETTAETTLAVSFIAADRMVIAAGPEGANTEQQAWIGEHRIGE</sequence>
<feature type="compositionally biased region" description="Polar residues" evidence="1">
    <location>
        <begin position="38"/>
        <end position="52"/>
    </location>
</feature>
<dbReference type="Proteomes" id="UP000028547">
    <property type="component" value="Unassembled WGS sequence"/>
</dbReference>
<organism evidence="2 3">
    <name type="scientific">Archangium violaceum Cb vi76</name>
    <dbReference type="NCBI Taxonomy" id="1406225"/>
    <lineage>
        <taxon>Bacteria</taxon>
        <taxon>Pseudomonadati</taxon>
        <taxon>Myxococcota</taxon>
        <taxon>Myxococcia</taxon>
        <taxon>Myxococcales</taxon>
        <taxon>Cystobacterineae</taxon>
        <taxon>Archangiaceae</taxon>
        <taxon>Archangium</taxon>
    </lineage>
</organism>
<proteinExistence type="predicted"/>
<name>A0A084SNR1_9BACT</name>
<dbReference type="AlphaFoldDB" id="A0A084SNR1"/>
<evidence type="ECO:0000313" key="2">
    <source>
        <dbReference type="EMBL" id="KFA90096.1"/>
    </source>
</evidence>
<evidence type="ECO:0000256" key="1">
    <source>
        <dbReference type="SAM" id="MobiDB-lite"/>
    </source>
</evidence>
<protein>
    <submittedName>
        <fullName evidence="2">Uncharacterized protein</fullName>
    </submittedName>
</protein>